<dbReference type="EMBL" id="PGOL01000620">
    <property type="protein sequence ID" value="PKI67319.1"/>
    <property type="molecule type" value="Genomic_DNA"/>
</dbReference>
<dbReference type="OrthoDB" id="1225832at2759"/>
<dbReference type="GeneID" id="116201775"/>
<sequence length="190" mass="21543">MKLNQHIWEEPGNCFGGMGDQEDRKPAPTLSVIQRLDRLDHQMQILEERHGLSARHPNDLVARKVDPRDECKSISSVLEEVHQKGTLVERVAMLEDRVLQLSLEIDSGNTWKSNSSCAFTEKIGNSERYPDTAVREKNCEDAAMIPGENNNLSPLKTQKMGCAPKPKGRGEGKRSVLKRREWFGCFRVEC</sequence>
<proteinExistence type="predicted"/>
<dbReference type="AlphaFoldDB" id="A0A2I0KFN7"/>
<name>A0A2I0KFN7_PUNGR</name>
<accession>A0A2I0KFN7</accession>
<gene>
    <name evidence="1" type="ORF">CRG98_012268</name>
</gene>
<evidence type="ECO:0000313" key="1">
    <source>
        <dbReference type="EMBL" id="PKI67319.1"/>
    </source>
</evidence>
<comment type="caution">
    <text evidence="1">The sequence shown here is derived from an EMBL/GenBank/DDBJ whole genome shotgun (WGS) entry which is preliminary data.</text>
</comment>
<dbReference type="Proteomes" id="UP000233551">
    <property type="component" value="Unassembled WGS sequence"/>
</dbReference>
<keyword evidence="2" id="KW-1185">Reference proteome</keyword>
<organism evidence="1 2">
    <name type="scientific">Punica granatum</name>
    <name type="common">Pomegranate</name>
    <dbReference type="NCBI Taxonomy" id="22663"/>
    <lineage>
        <taxon>Eukaryota</taxon>
        <taxon>Viridiplantae</taxon>
        <taxon>Streptophyta</taxon>
        <taxon>Embryophyta</taxon>
        <taxon>Tracheophyta</taxon>
        <taxon>Spermatophyta</taxon>
        <taxon>Magnoliopsida</taxon>
        <taxon>eudicotyledons</taxon>
        <taxon>Gunneridae</taxon>
        <taxon>Pentapetalae</taxon>
        <taxon>rosids</taxon>
        <taxon>malvids</taxon>
        <taxon>Myrtales</taxon>
        <taxon>Lythraceae</taxon>
        <taxon>Punica</taxon>
    </lineage>
</organism>
<evidence type="ECO:0000313" key="2">
    <source>
        <dbReference type="Proteomes" id="UP000233551"/>
    </source>
</evidence>
<protein>
    <submittedName>
        <fullName evidence="1">Uncharacterized protein</fullName>
    </submittedName>
</protein>
<reference evidence="1 2" key="1">
    <citation type="submission" date="2017-11" db="EMBL/GenBank/DDBJ databases">
        <title>De-novo sequencing of pomegranate (Punica granatum L.) genome.</title>
        <authorList>
            <person name="Akparov Z."/>
            <person name="Amiraslanov A."/>
            <person name="Hajiyeva S."/>
            <person name="Abbasov M."/>
            <person name="Kaur K."/>
            <person name="Hamwieh A."/>
            <person name="Solovyev V."/>
            <person name="Salamov A."/>
            <person name="Braich B."/>
            <person name="Kosarev P."/>
            <person name="Mahmoud A."/>
            <person name="Hajiyev E."/>
            <person name="Babayeva S."/>
            <person name="Izzatullayeva V."/>
            <person name="Mammadov A."/>
            <person name="Mammadov A."/>
            <person name="Sharifova S."/>
            <person name="Ojaghi J."/>
            <person name="Eynullazada K."/>
            <person name="Bayramov B."/>
            <person name="Abdulazimova A."/>
            <person name="Shahmuradov I."/>
        </authorList>
    </citation>
    <scope>NUCLEOTIDE SEQUENCE [LARGE SCALE GENOMIC DNA]</scope>
    <source>
        <strain evidence="2">cv. AG2017</strain>
        <tissue evidence="1">Leaf</tissue>
    </source>
</reference>
<dbReference type="PANTHER" id="PTHR34190">
    <property type="entry name" value="EXPRESSED PROTEIN"/>
    <property type="match status" value="1"/>
</dbReference>
<dbReference type="PANTHER" id="PTHR34190:SF10">
    <property type="entry name" value="TERNARY COMPLEX FACTOR MIP1 LEUCINE-ZIPPER DOMAIN-CONTAINING PROTEIN"/>
    <property type="match status" value="1"/>
</dbReference>